<proteinExistence type="predicted"/>
<feature type="compositionally biased region" description="Basic and acidic residues" evidence="1">
    <location>
        <begin position="197"/>
        <end position="207"/>
    </location>
</feature>
<protein>
    <submittedName>
        <fullName evidence="2">Uncharacterized protein</fullName>
    </submittedName>
</protein>
<feature type="region of interest" description="Disordered" evidence="1">
    <location>
        <begin position="60"/>
        <end position="98"/>
    </location>
</feature>
<dbReference type="EMBL" id="KN818238">
    <property type="protein sequence ID" value="KIL66028.1"/>
    <property type="molecule type" value="Genomic_DNA"/>
</dbReference>
<evidence type="ECO:0000256" key="1">
    <source>
        <dbReference type="SAM" id="MobiDB-lite"/>
    </source>
</evidence>
<feature type="compositionally biased region" description="Basic and acidic residues" evidence="1">
    <location>
        <begin position="325"/>
        <end position="341"/>
    </location>
</feature>
<organism evidence="2 3">
    <name type="scientific">Amanita muscaria (strain Koide BX008)</name>
    <dbReference type="NCBI Taxonomy" id="946122"/>
    <lineage>
        <taxon>Eukaryota</taxon>
        <taxon>Fungi</taxon>
        <taxon>Dikarya</taxon>
        <taxon>Basidiomycota</taxon>
        <taxon>Agaricomycotina</taxon>
        <taxon>Agaricomycetes</taxon>
        <taxon>Agaricomycetidae</taxon>
        <taxon>Agaricales</taxon>
        <taxon>Pluteineae</taxon>
        <taxon>Amanitaceae</taxon>
        <taxon>Amanita</taxon>
    </lineage>
</organism>
<gene>
    <name evidence="2" type="ORF">M378DRAFT_177981</name>
</gene>
<feature type="region of interest" description="Disordered" evidence="1">
    <location>
        <begin position="1"/>
        <end position="24"/>
    </location>
</feature>
<dbReference type="HOGENOM" id="CLU_385853_0_0_1"/>
<dbReference type="OrthoDB" id="2507336at2759"/>
<feature type="region of interest" description="Disordered" evidence="1">
    <location>
        <begin position="672"/>
        <end position="692"/>
    </location>
</feature>
<feature type="compositionally biased region" description="Polar residues" evidence="1">
    <location>
        <begin position="208"/>
        <end position="223"/>
    </location>
</feature>
<feature type="region of interest" description="Disordered" evidence="1">
    <location>
        <begin position="197"/>
        <end position="235"/>
    </location>
</feature>
<dbReference type="STRING" id="946122.A0A0C2XB27"/>
<feature type="compositionally biased region" description="Polar residues" evidence="1">
    <location>
        <begin position="390"/>
        <end position="401"/>
    </location>
</feature>
<dbReference type="AlphaFoldDB" id="A0A0C2XB27"/>
<feature type="region of interest" description="Disordered" evidence="1">
    <location>
        <begin position="374"/>
        <end position="512"/>
    </location>
</feature>
<evidence type="ECO:0000313" key="3">
    <source>
        <dbReference type="Proteomes" id="UP000054549"/>
    </source>
</evidence>
<dbReference type="Proteomes" id="UP000054549">
    <property type="component" value="Unassembled WGS sequence"/>
</dbReference>
<name>A0A0C2XB27_AMAMK</name>
<sequence>MIPSQSDHALATADEASTYSRPVRTWPLEAASTEYLTTAASEPVPPSEYIGRRWYTPLQGQSLQRPADGVPSRPESTRRESTYVPVPPSWGVPSQLEPTRQESTYVPVPPSWTYVELPFEQPIRVSDPRWNQVFPSSNQEGHLAQTATYQQQQDLVRYMRELNEWLARVVNGRQDELNAVNTRLDFLTSVLLNLGRRPETSDDKNKENASQQHPHFTTEISMPQTPPRSVPQPLLTMDSITPFIHAPPSISPVYSQPPPPILSTVTAPPPLFAPVIGRSPRRDNSSPRPFIPPLSDAPHRPDDGLVHESATSSDSSSLDSTKSGELVDTKRSRRTRRDEPSRILTVPPVPPVHPGPPFPYPVIGRLPPGFVITHLTDVPHPPGDDLVHGSETSTDSSSFDLTETRRSRRTRRDEPSRSSRHCARSSTLLPHPPQQQPFSTQPPLYMPPSRRPSVRQSPRAGEPDPGQDATEVPSDEEECYRGQPTVQEPTSRPSTRTTLDFVPSRRPLGRTSLRAMSDAPEFIPPRRRSRTTLESIESIPTDMVPPLDLRQVEDRLELVFRQNEDRLCVFLENQEKRDQEARDRTERLLEAIDSRLASLVPLMPAQPPPPSPSEAVSEKPEAVVGDAQSLIDSVRTAFQEAAIQYSRDIQETIKAEREEFAREKEIAAAERDRLLKQAEPESSRSAEEREARIRELEEQVALMKQGLEDEKVNRGG</sequence>
<feature type="compositionally biased region" description="Polar residues" evidence="1">
    <location>
        <begin position="484"/>
        <end position="498"/>
    </location>
</feature>
<feature type="compositionally biased region" description="Low complexity" evidence="1">
    <location>
        <begin position="309"/>
        <end position="323"/>
    </location>
</feature>
<evidence type="ECO:0000313" key="2">
    <source>
        <dbReference type="EMBL" id="KIL66028.1"/>
    </source>
</evidence>
<reference evidence="2 3" key="1">
    <citation type="submission" date="2014-04" db="EMBL/GenBank/DDBJ databases">
        <title>Evolutionary Origins and Diversification of the Mycorrhizal Mutualists.</title>
        <authorList>
            <consortium name="DOE Joint Genome Institute"/>
            <consortium name="Mycorrhizal Genomics Consortium"/>
            <person name="Kohler A."/>
            <person name="Kuo A."/>
            <person name="Nagy L.G."/>
            <person name="Floudas D."/>
            <person name="Copeland A."/>
            <person name="Barry K.W."/>
            <person name="Cichocki N."/>
            <person name="Veneault-Fourrey C."/>
            <person name="LaButti K."/>
            <person name="Lindquist E.A."/>
            <person name="Lipzen A."/>
            <person name="Lundell T."/>
            <person name="Morin E."/>
            <person name="Murat C."/>
            <person name="Riley R."/>
            <person name="Ohm R."/>
            <person name="Sun H."/>
            <person name="Tunlid A."/>
            <person name="Henrissat B."/>
            <person name="Grigoriev I.V."/>
            <person name="Hibbett D.S."/>
            <person name="Martin F."/>
        </authorList>
    </citation>
    <scope>NUCLEOTIDE SEQUENCE [LARGE SCALE GENOMIC DNA]</scope>
    <source>
        <strain evidence="2 3">Koide BX008</strain>
    </source>
</reference>
<feature type="region of interest" description="Disordered" evidence="1">
    <location>
        <begin position="273"/>
        <end position="353"/>
    </location>
</feature>
<accession>A0A0C2XB27</accession>
<feature type="compositionally biased region" description="Basic and acidic residues" evidence="1">
    <location>
        <begin position="297"/>
        <end position="306"/>
    </location>
</feature>
<keyword evidence="3" id="KW-1185">Reference proteome</keyword>
<dbReference type="InParanoid" id="A0A0C2XB27"/>